<keyword evidence="2" id="KW-0614">Plasmid</keyword>
<evidence type="ECO:0000313" key="2">
    <source>
        <dbReference type="EMBL" id="AWG46414.1"/>
    </source>
</evidence>
<dbReference type="AlphaFoldDB" id="A0A2S1M199"/>
<reference evidence="3" key="3">
    <citation type="submission" date="2018-07" db="EMBL/GenBank/DDBJ databases">
        <authorList>
            <consortium name="GenomeTrakr network: Whole genome sequencing for foodborne pathogen traceback"/>
        </authorList>
    </citation>
    <scope>NUCLEOTIDE SEQUENCE</scope>
    <source>
        <strain evidence="3">NY58048932</strain>
    </source>
</reference>
<feature type="transmembrane region" description="Helical" evidence="1">
    <location>
        <begin position="38"/>
        <end position="65"/>
    </location>
</feature>
<keyword evidence="1" id="KW-0812">Transmembrane</keyword>
<reference evidence="4" key="4">
    <citation type="submission" date="2018-09" db="EMBL/GenBank/DDBJ databases">
        <authorList>
            <consortium name="NCBI Pathogen Detection Project"/>
        </authorList>
    </citation>
    <scope>NUCLEOTIDE SEQUENCE</scope>
    <source>
        <strain evidence="5">2012K-0597</strain>
        <strain evidence="4">SAL3747</strain>
    </source>
</reference>
<feature type="transmembrane region" description="Helical" evidence="1">
    <location>
        <begin position="6"/>
        <end position="26"/>
    </location>
</feature>
<evidence type="ECO:0000313" key="5">
    <source>
        <dbReference type="EMBL" id="HAE7106726.1"/>
    </source>
</evidence>
<dbReference type="EMBL" id="AAKYKE010000021">
    <property type="protein sequence ID" value="ECX2777246.1"/>
    <property type="molecule type" value="Genomic_DNA"/>
</dbReference>
<gene>
    <name evidence="3" type="ORF">AM316_23750</name>
    <name evidence="4" type="ORF">G0G16_23360</name>
    <name evidence="5" type="ORF">G4O34_004459</name>
    <name evidence="2" type="ORF">IY61_23505</name>
</gene>
<reference evidence="4" key="2">
    <citation type="journal article" date="2018" name="Genome Biol.">
        <title>SKESA: strategic k-mer extension for scrupulous assemblies.</title>
        <authorList>
            <person name="Souvorov A."/>
            <person name="Agarwala R."/>
            <person name="Lipman D.J."/>
        </authorList>
    </citation>
    <scope>NUCLEOTIDE SEQUENCE</scope>
    <source>
        <strain evidence="5">2012K-0597</strain>
        <strain evidence="4">SAL3747</strain>
    </source>
</reference>
<reference evidence="2" key="1">
    <citation type="submission" date="2015-06" db="EMBL/GenBank/DDBJ databases">
        <title>Whole genome analysis of the three isolates of Salmonella Enteritidis with phage types 8, 10 and 23 obtained from a common source.</title>
        <authorList>
            <person name="Ogunremi D."/>
            <person name="Belanger S."/>
            <person name="Dupras A.A."/>
            <person name="Omidi K."/>
        </authorList>
    </citation>
    <scope>NUCLEOTIDE SEQUENCE</scope>
    <source>
        <strain evidence="2">OLF-SE3-98983-4</strain>
        <plasmid evidence="2">virulence</plasmid>
    </source>
</reference>
<dbReference type="EMBL" id="CP011843">
    <property type="protein sequence ID" value="AWG46414.1"/>
    <property type="molecule type" value="Genomic_DNA"/>
</dbReference>
<evidence type="ECO:0000313" key="3">
    <source>
        <dbReference type="EMBL" id="ECX2777246.1"/>
    </source>
</evidence>
<dbReference type="EMBL" id="DAAMRY010000013">
    <property type="protein sequence ID" value="HAC7964211.1"/>
    <property type="molecule type" value="Genomic_DNA"/>
</dbReference>
<proteinExistence type="predicted"/>
<keyword evidence="1" id="KW-0472">Membrane</keyword>
<protein>
    <submittedName>
        <fullName evidence="2">Uncharacterized protein</fullName>
    </submittedName>
</protein>
<keyword evidence="1" id="KW-1133">Transmembrane helix</keyword>
<organism evidence="2">
    <name type="scientific">Salmonella enteritidis</name>
    <dbReference type="NCBI Taxonomy" id="149539"/>
    <lineage>
        <taxon>Bacteria</taxon>
        <taxon>Pseudomonadati</taxon>
        <taxon>Pseudomonadota</taxon>
        <taxon>Gammaproteobacteria</taxon>
        <taxon>Enterobacterales</taxon>
        <taxon>Enterobacteriaceae</taxon>
        <taxon>Salmonella</taxon>
    </lineage>
</organism>
<evidence type="ECO:0000313" key="4">
    <source>
        <dbReference type="EMBL" id="HAC7964211.1"/>
    </source>
</evidence>
<sequence>MFFLILVWLIFIFLKVYIYFSFFDICLFMCKKICIADILIFCSVAIFYAVFCMINRFLACCFLIFW</sequence>
<geneLocation type="plasmid" evidence="2">
    <name>virulence</name>
</geneLocation>
<evidence type="ECO:0000256" key="1">
    <source>
        <dbReference type="SAM" id="Phobius"/>
    </source>
</evidence>
<name>A0A2S1M199_SALEN</name>
<dbReference type="EMBL" id="DAASUS010000036">
    <property type="protein sequence ID" value="HAE7106726.1"/>
    <property type="molecule type" value="Genomic_DNA"/>
</dbReference>
<accession>A0A2S1M199</accession>